<evidence type="ECO:0000313" key="3">
    <source>
        <dbReference type="EMBL" id="MVQ39531.1"/>
    </source>
</evidence>
<dbReference type="RefSeq" id="WP_157325706.1">
    <property type="nucleotide sequence ID" value="NZ_WSEM01000034.1"/>
</dbReference>
<dbReference type="Gene3D" id="2.40.10.10">
    <property type="entry name" value="Trypsin-like serine proteases"/>
    <property type="match status" value="2"/>
</dbReference>
<evidence type="ECO:0000259" key="2">
    <source>
        <dbReference type="Pfam" id="PF20284"/>
    </source>
</evidence>
<keyword evidence="1" id="KW-0720">Serine protease</keyword>
<keyword evidence="1" id="KW-0645">Protease</keyword>
<dbReference type="EMBL" id="WSEM01000034">
    <property type="protein sequence ID" value="MVQ39531.1"/>
    <property type="molecule type" value="Genomic_DNA"/>
</dbReference>
<reference evidence="3 4" key="1">
    <citation type="submission" date="2019-12" db="EMBL/GenBank/DDBJ databases">
        <authorList>
            <person name="Huq M.A."/>
        </authorList>
    </citation>
    <scope>NUCLEOTIDE SEQUENCE [LARGE SCALE GENOMIC DNA]</scope>
    <source>
        <strain evidence="3 4">MAH-34</strain>
    </source>
</reference>
<accession>A0ABW9UKL7</accession>
<gene>
    <name evidence="3" type="ORF">GON05_33570</name>
</gene>
<dbReference type="SUPFAM" id="SSF50494">
    <property type="entry name" value="Trypsin-like serine proteases"/>
    <property type="match status" value="1"/>
</dbReference>
<keyword evidence="1" id="KW-0378">Hydrolase</keyword>
<dbReference type="InterPro" id="IPR009003">
    <property type="entry name" value="Peptidase_S1_PA"/>
</dbReference>
<name>A0ABW9UKL7_9BACL</name>
<feature type="domain" description="ABC-three component systems C-terminal" evidence="2">
    <location>
        <begin position="226"/>
        <end position="338"/>
    </location>
</feature>
<sequence>MKTDTIKVVRAVSRVICGDGETCSKGTAFLISPTRVITATHVVDSYFEDQSPIILQFLNVENCFILRQAVPINNLEIEKSPVTILSFDEPIDCDFLEFTNYEINDQDQYETFGYPVVKWEMGQWTSQKVSRKLDASMMRPFDWDIDLNHNSKIEDFSGLSGAPLLVNGELTGVLLTEALVEKKSISLGAISISKFKQVLEDCNIKIIDTSYTLYDSELIHQPEGQNYTEYTFIEKLESANIFEHEMCQTEFYNAEILKRVIESKGIDKDILSFKKLQDKIQSIWHTKYIAFKNLDDGSELLSSVYERIEDLDSELLAADKKVSLFVKKGMLHQLSEECKVGWVKNYKSKLIDYQRIKGES</sequence>
<dbReference type="InterPro" id="IPR043504">
    <property type="entry name" value="Peptidase_S1_PA_chymotrypsin"/>
</dbReference>
<protein>
    <recommendedName>
        <fullName evidence="2">ABC-three component systems C-terminal domain-containing protein</fullName>
    </recommendedName>
</protein>
<organism evidence="3 4">
    <name type="scientific">Paenibacillus anseongense</name>
    <dbReference type="NCBI Taxonomy" id="2682845"/>
    <lineage>
        <taxon>Bacteria</taxon>
        <taxon>Bacillati</taxon>
        <taxon>Bacillota</taxon>
        <taxon>Bacilli</taxon>
        <taxon>Bacillales</taxon>
        <taxon>Paenibacillaceae</taxon>
        <taxon>Paenibacillus</taxon>
    </lineage>
</organism>
<evidence type="ECO:0000256" key="1">
    <source>
        <dbReference type="ARBA" id="ARBA00022825"/>
    </source>
</evidence>
<comment type="caution">
    <text evidence="3">The sequence shown here is derived from an EMBL/GenBank/DDBJ whole genome shotgun (WGS) entry which is preliminary data.</text>
</comment>
<dbReference type="Proteomes" id="UP000467637">
    <property type="component" value="Unassembled WGS sequence"/>
</dbReference>
<evidence type="ECO:0000313" key="4">
    <source>
        <dbReference type="Proteomes" id="UP000467637"/>
    </source>
</evidence>
<dbReference type="InterPro" id="IPR046912">
    <property type="entry name" value="ABC-3C_CTD8"/>
</dbReference>
<proteinExistence type="predicted"/>
<dbReference type="Pfam" id="PF20284">
    <property type="entry name" value="CTD8"/>
    <property type="match status" value="1"/>
</dbReference>
<keyword evidence="4" id="KW-1185">Reference proteome</keyword>